<evidence type="ECO:0000313" key="1">
    <source>
        <dbReference type="EMBL" id="KYG75030.1"/>
    </source>
</evidence>
<organism evidence="1 2">
    <name type="scientific">Roseivirga ehrenbergii (strain DSM 102268 / JCM 13514 / KCTC 12282 / NCIMB 14502 / KMM 6017)</name>
    <dbReference type="NCBI Taxonomy" id="279360"/>
    <lineage>
        <taxon>Bacteria</taxon>
        <taxon>Pseudomonadati</taxon>
        <taxon>Bacteroidota</taxon>
        <taxon>Cytophagia</taxon>
        <taxon>Cytophagales</taxon>
        <taxon>Roseivirgaceae</taxon>
        <taxon>Roseivirga</taxon>
    </lineage>
</organism>
<reference evidence="1" key="1">
    <citation type="submission" date="2016-01" db="EMBL/GenBank/DDBJ databases">
        <title>Genome sequencing of Roseivirga ehrenbergii KMM 6017.</title>
        <authorList>
            <person name="Selvaratnam C."/>
            <person name="Thevarajoo S."/>
            <person name="Goh K.M."/>
            <person name="Ee R."/>
            <person name="Chan K.-G."/>
            <person name="Chong C.S."/>
        </authorList>
    </citation>
    <scope>NUCLEOTIDE SEQUENCE [LARGE SCALE GENOMIC DNA]</scope>
    <source>
        <strain evidence="1">KMM 6017</strain>
    </source>
</reference>
<comment type="caution">
    <text evidence="1">The sequence shown here is derived from an EMBL/GenBank/DDBJ whole genome shotgun (WGS) entry which is preliminary data.</text>
</comment>
<name>A0A150X8L7_ROSEK</name>
<dbReference type="EMBL" id="LQZQ01000045">
    <property type="protein sequence ID" value="KYG75030.1"/>
    <property type="molecule type" value="Genomic_DNA"/>
</dbReference>
<proteinExistence type="predicted"/>
<dbReference type="Proteomes" id="UP000075583">
    <property type="component" value="Unassembled WGS sequence"/>
</dbReference>
<evidence type="ECO:0008006" key="3">
    <source>
        <dbReference type="Google" id="ProtNLM"/>
    </source>
</evidence>
<dbReference type="InterPro" id="IPR014942">
    <property type="entry name" value="AbiEii"/>
</dbReference>
<dbReference type="Gene3D" id="3.10.450.620">
    <property type="entry name" value="JHP933, nucleotidyltransferase-like core domain"/>
    <property type="match status" value="1"/>
</dbReference>
<accession>A0A150X8L7</accession>
<dbReference type="RefSeq" id="WP_062592587.1">
    <property type="nucleotide sequence ID" value="NZ_LQZQ01000045.1"/>
</dbReference>
<dbReference type="Pfam" id="PF08843">
    <property type="entry name" value="AbiEii"/>
    <property type="match status" value="1"/>
</dbReference>
<dbReference type="AlphaFoldDB" id="A0A150X8L7"/>
<gene>
    <name evidence="1" type="ORF">MB14_07480</name>
</gene>
<evidence type="ECO:0000313" key="2">
    <source>
        <dbReference type="Proteomes" id="UP000075583"/>
    </source>
</evidence>
<dbReference type="STRING" id="279360.MB14_07480"/>
<protein>
    <recommendedName>
        <fullName evidence="3">Nucleotidyltransferase</fullName>
    </recommendedName>
</protein>
<sequence length="330" mass="38101">MIKFLQIPDNEKKKIYQDVSNEIGVPPQAVEKDVWVTLALKMIFSSGLAPHFIFKGGTSLNKAFDLINRFSEDIDLGIDRKYLGFEGDLSKGKIRKLRRACHTFVSGELIELLKEQLDKHEVDKSLYELVVENTEISDQDPETILVNYKSLYETNEILYLQPKVKIEVSARSLIEPYQDVEIQSWINEQYPSALFSDGGFSVSATDPQKTFLEKLMLLHEEFQKPTEKIRHFRMSRHFYDIGQILKTEHGKLALENHELFESILAHRKVLTPMKTTNYDTLTLESINIVPPKEHLANFKADYKEMMATMIQGESEEFEALLNKILKKLNG</sequence>
<dbReference type="OrthoDB" id="9780929at2"/>
<keyword evidence="2" id="KW-1185">Reference proteome</keyword>